<dbReference type="Gene3D" id="1.10.10.2910">
    <property type="match status" value="1"/>
</dbReference>
<dbReference type="SMART" id="SM00530">
    <property type="entry name" value="HTH_XRE"/>
    <property type="match status" value="1"/>
</dbReference>
<name>A0A7X2NJF0_9CLOT</name>
<dbReference type="Pfam" id="PF06114">
    <property type="entry name" value="Peptidase_M78"/>
    <property type="match status" value="1"/>
</dbReference>
<dbReference type="AlphaFoldDB" id="A0A7X2NJF0"/>
<dbReference type="GO" id="GO:0003677">
    <property type="term" value="F:DNA binding"/>
    <property type="evidence" value="ECO:0007669"/>
    <property type="project" value="InterPro"/>
</dbReference>
<accession>A0A7X2NJF0</accession>
<dbReference type="PROSITE" id="PS50943">
    <property type="entry name" value="HTH_CROC1"/>
    <property type="match status" value="1"/>
</dbReference>
<dbReference type="RefSeq" id="WP_154471341.1">
    <property type="nucleotide sequence ID" value="NZ_VUMD01000003.1"/>
</dbReference>
<evidence type="ECO:0000313" key="3">
    <source>
        <dbReference type="EMBL" id="MSS35952.1"/>
    </source>
</evidence>
<dbReference type="EMBL" id="VUMD01000003">
    <property type="protein sequence ID" value="MSS35952.1"/>
    <property type="molecule type" value="Genomic_DNA"/>
</dbReference>
<proteinExistence type="inferred from homology"/>
<dbReference type="Gene3D" id="1.10.260.40">
    <property type="entry name" value="lambda repressor-like DNA-binding domains"/>
    <property type="match status" value="1"/>
</dbReference>
<dbReference type="Proteomes" id="UP000429958">
    <property type="component" value="Unassembled WGS sequence"/>
</dbReference>
<dbReference type="SUPFAM" id="SSF47413">
    <property type="entry name" value="lambda repressor-like DNA-binding domains"/>
    <property type="match status" value="1"/>
</dbReference>
<feature type="domain" description="HTH cro/C1-type" evidence="2">
    <location>
        <begin position="13"/>
        <end position="67"/>
    </location>
</feature>
<sequence length="385" mass="43999">MSENLTSFNGERLKTARLYNSMTITDVAEQAGVSKQAISQFETNKAEPKLETMIKLSSILGFPRDYFYGVSKKEIVIGDTYFRSMVATSNKERMAQIERVKLFVAIMNVIGEYIEFPQLALCDTNDLNDIDVEELAEKVRKVWGLKKQPIANLIDEMEKHGIFVNSVFTNTKHIDAYSQIQQVDGKTTAVVILGSDKDNAFRRNFSAAHELGHLLLDDFYNVDDLSKLEYKEMEDTMNRFAGALLVPKELYTSDLMTSSKTDLNFYIRLKKKYHVSAAALIVRAKHLELITVNQYQYLMKQLSQKGYRTAEPLDKETPTIKPRYIKEAMKMIIEEDGVTGKEFLGELEENGIILYSKTVEEILNLPEGYLCQNDSKGEVIELQRK</sequence>
<dbReference type="CDD" id="cd00093">
    <property type="entry name" value="HTH_XRE"/>
    <property type="match status" value="1"/>
</dbReference>
<dbReference type="InterPro" id="IPR010982">
    <property type="entry name" value="Lambda_DNA-bd_dom_sf"/>
</dbReference>
<evidence type="ECO:0000313" key="4">
    <source>
        <dbReference type="Proteomes" id="UP000429958"/>
    </source>
</evidence>
<dbReference type="PANTHER" id="PTHR43236:SF1">
    <property type="entry name" value="BLL7220 PROTEIN"/>
    <property type="match status" value="1"/>
</dbReference>
<evidence type="ECO:0000256" key="1">
    <source>
        <dbReference type="ARBA" id="ARBA00007227"/>
    </source>
</evidence>
<dbReference type="PANTHER" id="PTHR43236">
    <property type="entry name" value="ANTITOXIN HIGA1"/>
    <property type="match status" value="1"/>
</dbReference>
<keyword evidence="4" id="KW-1185">Reference proteome</keyword>
<gene>
    <name evidence="3" type="ORF">FYJ39_04985</name>
</gene>
<reference evidence="3 4" key="1">
    <citation type="submission" date="2019-08" db="EMBL/GenBank/DDBJ databases">
        <title>In-depth cultivation of the pig gut microbiome towards novel bacterial diversity and tailored functional studies.</title>
        <authorList>
            <person name="Wylensek D."/>
            <person name="Hitch T.C.A."/>
            <person name="Clavel T."/>
        </authorList>
    </citation>
    <scope>NUCLEOTIDE SEQUENCE [LARGE SCALE GENOMIC DNA]</scope>
    <source>
        <strain evidence="3 4">WCA-389-WT-23D1</strain>
    </source>
</reference>
<comment type="similarity">
    <text evidence="1">Belongs to the short-chain fatty acyl-CoA assimilation regulator (ScfR) family.</text>
</comment>
<dbReference type="InterPro" id="IPR001387">
    <property type="entry name" value="Cro/C1-type_HTH"/>
</dbReference>
<evidence type="ECO:0000259" key="2">
    <source>
        <dbReference type="PROSITE" id="PS50943"/>
    </source>
</evidence>
<dbReference type="InterPro" id="IPR010359">
    <property type="entry name" value="IrrE_HExxH"/>
</dbReference>
<protein>
    <submittedName>
        <fullName evidence="3">ImmA/IrrE family metallo-endopeptidase</fullName>
    </submittedName>
</protein>
<comment type="caution">
    <text evidence="3">The sequence shown here is derived from an EMBL/GenBank/DDBJ whole genome shotgun (WGS) entry which is preliminary data.</text>
</comment>
<dbReference type="Pfam" id="PF01381">
    <property type="entry name" value="HTH_3"/>
    <property type="match status" value="1"/>
</dbReference>
<organism evidence="3 4">
    <name type="scientific">Clostridium porci</name>
    <dbReference type="NCBI Taxonomy" id="2605778"/>
    <lineage>
        <taxon>Bacteria</taxon>
        <taxon>Bacillati</taxon>
        <taxon>Bacillota</taxon>
        <taxon>Clostridia</taxon>
        <taxon>Eubacteriales</taxon>
        <taxon>Clostridiaceae</taxon>
        <taxon>Clostridium</taxon>
    </lineage>
</organism>
<dbReference type="InterPro" id="IPR052345">
    <property type="entry name" value="Rad_response_metalloprotease"/>
</dbReference>